<dbReference type="EMBL" id="OW240918">
    <property type="protein sequence ID" value="CAH2307131.1"/>
    <property type="molecule type" value="Genomic_DNA"/>
</dbReference>
<evidence type="ECO:0000256" key="4">
    <source>
        <dbReference type="ARBA" id="ARBA00061308"/>
    </source>
</evidence>
<evidence type="ECO:0000313" key="5">
    <source>
        <dbReference type="EMBL" id="CAH2307131.1"/>
    </source>
</evidence>
<evidence type="ECO:0000256" key="2">
    <source>
        <dbReference type="ARBA" id="ARBA00022490"/>
    </source>
</evidence>
<sequence>MDPECAQLLPHVCAILVDKSLLVSDDSIFQKLQDWFKSLAKTVQVDQLLEENQCIVGILERVLNMEYKDNNLYAFTMRLTGILAASEEGFEFLQRKNIVEDYFGAFTLTSLIWENINVKMAWIDGLLDMIQHKIALHFLQTIGGMQVMINLQKDSSMFVACAANNLMAHAFITSTKIDGEPGMANITDLSDNACLLLSHLVQSLSSGCPSITSQAMKTLAVIFKGCTDVLAEIVWWDIMNSINSLLDQNPVRNVVNLEEMLLTAIRIPVFQNPNCNLWVTVKKALKNMHMTQSISLAAEILKLGNCPQDVNLQAMSVFLYPFHYILKRSATHCEHPGVENNPLYEPVDAEYVMAMKSSCIPVLGLCLRQVRELCEMNSIKVEMPHRPVLNSIVTLLQFCIGQAASELSSGLSFSKKMIGCLRVQKAALDAIQALSHWTMNKESLEQTYNVLFAYLENSGSDVTIIKKTLQALLKWLRVSSEPEHNESWEHSIIFLNTLWPLIVKRLCSPNWEHRDTMLEFAAELVDTLQDQESFKQAISASGVPQLVLDLLKDPESYVRSSAVSCLGRLVTIDNLHLRLEDAMSTETLKREILVPNFLNILSEDTDAFPRRAVMKVFVEWQKLDYIQTFHEPEKLLFRILHVAKEDCDWEVKVNALELANIFVDKTFETRVANSCPYTVGLPTNTRVSGISEMVKRCDQVGLFPCLLDALCDCDRMVALKACEILLSLKSKLDGKDTCSSNSELNGIEWLEGNLRNWRLQSQHGALTLDAQDKTWARDILNKIDLVSIESSLSMGSSYSDQTPQSLLQDIQTALWGGDEQDADCY</sequence>
<dbReference type="GO" id="GO:0008283">
    <property type="term" value="P:cell population proliferation"/>
    <property type="evidence" value="ECO:0007669"/>
    <property type="project" value="InterPro"/>
</dbReference>
<dbReference type="InterPro" id="IPR016024">
    <property type="entry name" value="ARM-type_fold"/>
</dbReference>
<name>A0AAD1WIB1_PELCU</name>
<dbReference type="Proteomes" id="UP001295444">
    <property type="component" value="Chromosome 07"/>
</dbReference>
<reference evidence="5" key="1">
    <citation type="submission" date="2022-03" db="EMBL/GenBank/DDBJ databases">
        <authorList>
            <person name="Alioto T."/>
            <person name="Alioto T."/>
            <person name="Gomez Garrido J."/>
        </authorList>
    </citation>
    <scope>NUCLEOTIDE SEQUENCE</scope>
</reference>
<dbReference type="GO" id="GO:0005737">
    <property type="term" value="C:cytoplasm"/>
    <property type="evidence" value="ECO:0007669"/>
    <property type="project" value="UniProtKB-SubCell"/>
</dbReference>
<comment type="subcellular location">
    <subcellularLocation>
        <location evidence="1">Cytoplasm</location>
    </subcellularLocation>
</comment>
<dbReference type="GO" id="GO:0005634">
    <property type="term" value="C:nucleus"/>
    <property type="evidence" value="ECO:0007669"/>
    <property type="project" value="TreeGrafter"/>
</dbReference>
<dbReference type="GO" id="GO:0006974">
    <property type="term" value="P:DNA damage response"/>
    <property type="evidence" value="ECO:0007669"/>
    <property type="project" value="InterPro"/>
</dbReference>
<dbReference type="InterPro" id="IPR011989">
    <property type="entry name" value="ARM-like"/>
</dbReference>
<organism evidence="5 6">
    <name type="scientific">Pelobates cultripes</name>
    <name type="common">Western spadefoot toad</name>
    <dbReference type="NCBI Taxonomy" id="61616"/>
    <lineage>
        <taxon>Eukaryota</taxon>
        <taxon>Metazoa</taxon>
        <taxon>Chordata</taxon>
        <taxon>Craniata</taxon>
        <taxon>Vertebrata</taxon>
        <taxon>Euteleostomi</taxon>
        <taxon>Amphibia</taxon>
        <taxon>Batrachia</taxon>
        <taxon>Anura</taxon>
        <taxon>Pelobatoidea</taxon>
        <taxon>Pelobatidae</taxon>
        <taxon>Pelobates</taxon>
    </lineage>
</organism>
<dbReference type="PANTHER" id="PTHR21331:SF2">
    <property type="entry name" value="BRCA1-ASSOCIATED ATM ACTIVATOR 1"/>
    <property type="match status" value="1"/>
</dbReference>
<dbReference type="Pfam" id="PF02985">
    <property type="entry name" value="HEAT"/>
    <property type="match status" value="1"/>
</dbReference>
<dbReference type="InterPro" id="IPR000357">
    <property type="entry name" value="HEAT"/>
</dbReference>
<keyword evidence="2" id="KW-0963">Cytoplasm</keyword>
<gene>
    <name evidence="5" type="ORF">PECUL_23A034171</name>
</gene>
<protein>
    <submittedName>
        <fullName evidence="5">BRCA1-associated ATM activator 1 isoform X1</fullName>
    </submittedName>
</protein>
<dbReference type="Gene3D" id="1.25.10.10">
    <property type="entry name" value="Leucine-rich Repeat Variant"/>
    <property type="match status" value="1"/>
</dbReference>
<dbReference type="InterPro" id="IPR038904">
    <property type="entry name" value="BRAT1"/>
</dbReference>
<proteinExistence type="inferred from homology"/>
<evidence type="ECO:0000256" key="3">
    <source>
        <dbReference type="ARBA" id="ARBA00022737"/>
    </source>
</evidence>
<evidence type="ECO:0000313" key="6">
    <source>
        <dbReference type="Proteomes" id="UP001295444"/>
    </source>
</evidence>
<dbReference type="PANTHER" id="PTHR21331">
    <property type="entry name" value="BRCA1-ASSOCIATED ATM ACTIVATOR 1"/>
    <property type="match status" value="1"/>
</dbReference>
<comment type="similarity">
    <text evidence="4">Belongs to the BRAT1 family.</text>
</comment>
<keyword evidence="3" id="KW-0677">Repeat</keyword>
<keyword evidence="6" id="KW-1185">Reference proteome</keyword>
<accession>A0AAD1WIB1</accession>
<dbReference type="AlphaFoldDB" id="A0AAD1WIB1"/>
<evidence type="ECO:0000256" key="1">
    <source>
        <dbReference type="ARBA" id="ARBA00004496"/>
    </source>
</evidence>
<dbReference type="SUPFAM" id="SSF48371">
    <property type="entry name" value="ARM repeat"/>
    <property type="match status" value="1"/>
</dbReference>